<accession>A0ABR4DMF0</accession>
<evidence type="ECO:0000313" key="2">
    <source>
        <dbReference type="Proteomes" id="UP001600064"/>
    </source>
</evidence>
<protein>
    <submittedName>
        <fullName evidence="1">Uncharacterized protein</fullName>
    </submittedName>
</protein>
<keyword evidence="2" id="KW-1185">Reference proteome</keyword>
<gene>
    <name evidence="1" type="ORF">VTJ83DRAFT_90</name>
</gene>
<dbReference type="Proteomes" id="UP001600064">
    <property type="component" value="Unassembled WGS sequence"/>
</dbReference>
<reference evidence="1 2" key="1">
    <citation type="journal article" date="2024" name="Commun. Biol.">
        <title>Comparative genomic analysis of thermophilic fungi reveals convergent evolutionary adaptations and gene losses.</title>
        <authorList>
            <person name="Steindorff A.S."/>
            <person name="Aguilar-Pontes M.V."/>
            <person name="Robinson A.J."/>
            <person name="Andreopoulos B."/>
            <person name="LaButti K."/>
            <person name="Kuo A."/>
            <person name="Mondo S."/>
            <person name="Riley R."/>
            <person name="Otillar R."/>
            <person name="Haridas S."/>
            <person name="Lipzen A."/>
            <person name="Grimwood J."/>
            <person name="Schmutz J."/>
            <person name="Clum A."/>
            <person name="Reid I.D."/>
            <person name="Moisan M.C."/>
            <person name="Butler G."/>
            <person name="Nguyen T.T.M."/>
            <person name="Dewar K."/>
            <person name="Conant G."/>
            <person name="Drula E."/>
            <person name="Henrissat B."/>
            <person name="Hansel C."/>
            <person name="Singer S."/>
            <person name="Hutchinson M.I."/>
            <person name="de Vries R.P."/>
            <person name="Natvig D.O."/>
            <person name="Powell A.J."/>
            <person name="Tsang A."/>
            <person name="Grigoriev I.V."/>
        </authorList>
    </citation>
    <scope>NUCLEOTIDE SEQUENCE [LARGE SCALE GENOMIC DNA]</scope>
    <source>
        <strain evidence="1 2">ATCC 22073</strain>
    </source>
</reference>
<dbReference type="EMBL" id="JAZGUE010000001">
    <property type="protein sequence ID" value="KAL2270719.1"/>
    <property type="molecule type" value="Genomic_DNA"/>
</dbReference>
<dbReference type="RefSeq" id="XP_070869443.1">
    <property type="nucleotide sequence ID" value="XM_071014594.1"/>
</dbReference>
<sequence length="152" mass="16969">MAPKAKALDDLQISLRLRYGVHIIFVIAELDWTFEQLTTELVSILRNRYPEGLRREPALPSLPGLPTALHSEEATPIPAEGQEVRVAYALPQNPNDLSAGWKNLRAQPEDTLKKKGIKDWSSLAFVFLDEDESDLDAKFHVVVPSVPEESAV</sequence>
<evidence type="ECO:0000313" key="1">
    <source>
        <dbReference type="EMBL" id="KAL2270719.1"/>
    </source>
</evidence>
<dbReference type="GeneID" id="98129238"/>
<proteinExistence type="predicted"/>
<name>A0ABR4DMF0_9PEZI</name>
<organism evidence="1 2">
    <name type="scientific">Remersonia thermophila</name>
    <dbReference type="NCBI Taxonomy" id="72144"/>
    <lineage>
        <taxon>Eukaryota</taxon>
        <taxon>Fungi</taxon>
        <taxon>Dikarya</taxon>
        <taxon>Ascomycota</taxon>
        <taxon>Pezizomycotina</taxon>
        <taxon>Sordariomycetes</taxon>
        <taxon>Sordariomycetidae</taxon>
        <taxon>Sordariales</taxon>
        <taxon>Sordariales incertae sedis</taxon>
        <taxon>Remersonia</taxon>
    </lineage>
</organism>
<comment type="caution">
    <text evidence="1">The sequence shown here is derived from an EMBL/GenBank/DDBJ whole genome shotgun (WGS) entry which is preliminary data.</text>
</comment>